<keyword evidence="4" id="KW-1185">Reference proteome</keyword>
<dbReference type="PANTHER" id="PTHR35546">
    <property type="entry name" value="F-BOX PROTEIN INTERACTION DOMAIN PROTEIN-RELATED"/>
    <property type="match status" value="1"/>
</dbReference>
<dbReference type="Proteomes" id="UP001161247">
    <property type="component" value="Chromosome 1"/>
</dbReference>
<dbReference type="InterPro" id="IPR036047">
    <property type="entry name" value="F-box-like_dom_sf"/>
</dbReference>
<reference evidence="3" key="1">
    <citation type="submission" date="2023-03" db="EMBL/GenBank/DDBJ databases">
        <authorList>
            <person name="Julca I."/>
        </authorList>
    </citation>
    <scope>NUCLEOTIDE SEQUENCE</scope>
</reference>
<dbReference type="SUPFAM" id="SSF81383">
    <property type="entry name" value="F-box domain"/>
    <property type="match status" value="1"/>
</dbReference>
<sequence>MLENNDILSEILLRVDPGCIFNYILVSKRWLELITSPYFQQVYLKRWYIKGCHLKVIGFLVYNLPYVDNSRPYPSPPAVQLLPTSKFGRDINRSKFMGHAGYFIAATSDGFILSGKHPQRYYVCNPITKQRMQLPQPPVLHMDVAIAILSCDKEERVFDTQERMKNFEVMYAESNFFDEPDDNTVSIHTFSSLTGQWYTSTLSCSTPFSLCRGVGTVARGFVYWMARVGCVPYFAAFDTKSINDTGRITLIMKPWSTMDSWFTSHKELPSYLGVSSEGFLQYAAIHYRGELCIWVLSDDNFEGQTDFDAQGTRWRVCYKIDIFSMMMGNSAVLSACHIEIGRRTPFVFVAFVPGKSDSVFLRCEEYFFIYQYLSQKLERIHYDLDNYSFPFARQRDRCHGLYHPFTVSGAWPSSPL</sequence>
<dbReference type="Pfam" id="PF24750">
    <property type="entry name" value="b-prop_At3g26010-like"/>
    <property type="match status" value="1"/>
</dbReference>
<dbReference type="Pfam" id="PF00646">
    <property type="entry name" value="F-box"/>
    <property type="match status" value="1"/>
</dbReference>
<evidence type="ECO:0000313" key="4">
    <source>
        <dbReference type="Proteomes" id="UP001161247"/>
    </source>
</evidence>
<name>A0AAV1CAR9_OLDCO</name>
<proteinExistence type="predicted"/>
<evidence type="ECO:0000313" key="3">
    <source>
        <dbReference type="EMBL" id="CAI9091663.1"/>
    </source>
</evidence>
<evidence type="ECO:0000259" key="2">
    <source>
        <dbReference type="Pfam" id="PF24750"/>
    </source>
</evidence>
<dbReference type="AlphaFoldDB" id="A0AAV1CAR9"/>
<dbReference type="InterPro" id="IPR055290">
    <property type="entry name" value="At3g26010-like"/>
</dbReference>
<gene>
    <name evidence="3" type="ORF">OLC1_LOCUS3538</name>
</gene>
<feature type="domain" description="F-box protein At3g26010-like beta-propeller" evidence="2">
    <location>
        <begin position="95"/>
        <end position="322"/>
    </location>
</feature>
<dbReference type="InterPro" id="IPR056592">
    <property type="entry name" value="Beta-prop_At3g26010-like"/>
</dbReference>
<protein>
    <submittedName>
        <fullName evidence="3">OLC1v1026738C1</fullName>
    </submittedName>
</protein>
<organism evidence="3 4">
    <name type="scientific">Oldenlandia corymbosa var. corymbosa</name>
    <dbReference type="NCBI Taxonomy" id="529605"/>
    <lineage>
        <taxon>Eukaryota</taxon>
        <taxon>Viridiplantae</taxon>
        <taxon>Streptophyta</taxon>
        <taxon>Embryophyta</taxon>
        <taxon>Tracheophyta</taxon>
        <taxon>Spermatophyta</taxon>
        <taxon>Magnoliopsida</taxon>
        <taxon>eudicotyledons</taxon>
        <taxon>Gunneridae</taxon>
        <taxon>Pentapetalae</taxon>
        <taxon>asterids</taxon>
        <taxon>lamiids</taxon>
        <taxon>Gentianales</taxon>
        <taxon>Rubiaceae</taxon>
        <taxon>Rubioideae</taxon>
        <taxon>Spermacoceae</taxon>
        <taxon>Hedyotis-Oldenlandia complex</taxon>
        <taxon>Oldenlandia</taxon>
    </lineage>
</organism>
<accession>A0AAV1CAR9</accession>
<evidence type="ECO:0000259" key="1">
    <source>
        <dbReference type="Pfam" id="PF00646"/>
    </source>
</evidence>
<dbReference type="EMBL" id="OX459118">
    <property type="protein sequence ID" value="CAI9091663.1"/>
    <property type="molecule type" value="Genomic_DNA"/>
</dbReference>
<dbReference type="InterPro" id="IPR001810">
    <property type="entry name" value="F-box_dom"/>
</dbReference>
<feature type="domain" description="F-box" evidence="1">
    <location>
        <begin position="5"/>
        <end position="39"/>
    </location>
</feature>
<dbReference type="PANTHER" id="PTHR35546:SF130">
    <property type="entry name" value="EXPRESSED PROTEIN"/>
    <property type="match status" value="1"/>
</dbReference>